<evidence type="ECO:0000256" key="2">
    <source>
        <dbReference type="SAM" id="SignalP"/>
    </source>
</evidence>
<evidence type="ECO:0000256" key="1">
    <source>
        <dbReference type="SAM" id="MobiDB-lite"/>
    </source>
</evidence>
<name>B8C930_THAPS</name>
<feature type="region of interest" description="Disordered" evidence="1">
    <location>
        <begin position="88"/>
        <end position="107"/>
    </location>
</feature>
<dbReference type="eggNOG" id="ENOG502SD28">
    <property type="taxonomic scope" value="Eukaryota"/>
</dbReference>
<sequence>MFHNHRLLATLVFALTQTKLGVWGFASPKNAVTSTTSSSASSHRRLNQNTQLNMGVSKWNDEHPAQSSGDDDDDGLITKEMFLRNMLEEPEVRRKKKGGKEYKPHDNRDALPFVVKVKTPDPYTPKSEMMKQAKKNSEVAKKSTSSNVKTEAKKKKSVTIERSIAGKDAIAASIFSRDKDGELFKVLGQFQLDKNTNCGDLIEVGDREFEVVTARSQFKYAGGKKFVMCRKILEVKEITRIAEEASLTRSMSKSGDLPSAPSLE</sequence>
<dbReference type="GeneID" id="7447020"/>
<dbReference type="EMBL" id="CM000646">
    <property type="protein sequence ID" value="EED89780.1"/>
    <property type="molecule type" value="Genomic_DNA"/>
</dbReference>
<dbReference type="KEGG" id="tps:THAPSDRAFT_8295"/>
<accession>B8C930</accession>
<dbReference type="PaxDb" id="35128-Thaps8295"/>
<gene>
    <name evidence="3" type="ORF">THAPSDRAFT_8295</name>
</gene>
<dbReference type="RefSeq" id="XP_002292584.1">
    <property type="nucleotide sequence ID" value="XM_002292548.1"/>
</dbReference>
<protein>
    <recommendedName>
        <fullName evidence="5">EF-hand domain-containing protein</fullName>
    </recommendedName>
</protein>
<evidence type="ECO:0000313" key="3">
    <source>
        <dbReference type="EMBL" id="EED89780.1"/>
    </source>
</evidence>
<dbReference type="Proteomes" id="UP000001449">
    <property type="component" value="Chromosome 10"/>
</dbReference>
<keyword evidence="2" id="KW-0732">Signal</keyword>
<evidence type="ECO:0000313" key="4">
    <source>
        <dbReference type="Proteomes" id="UP000001449"/>
    </source>
</evidence>
<dbReference type="OMA" id="SKWNDEH"/>
<proteinExistence type="predicted"/>
<reference evidence="3 4" key="1">
    <citation type="journal article" date="2004" name="Science">
        <title>The genome of the diatom Thalassiosira pseudonana: ecology, evolution, and metabolism.</title>
        <authorList>
            <person name="Armbrust E.V."/>
            <person name="Berges J.A."/>
            <person name="Bowler C."/>
            <person name="Green B.R."/>
            <person name="Martinez D."/>
            <person name="Putnam N.H."/>
            <person name="Zhou S."/>
            <person name="Allen A.E."/>
            <person name="Apt K.E."/>
            <person name="Bechner M."/>
            <person name="Brzezinski M.A."/>
            <person name="Chaal B.K."/>
            <person name="Chiovitti A."/>
            <person name="Davis A.K."/>
            <person name="Demarest M.S."/>
            <person name="Detter J.C."/>
            <person name="Glavina T."/>
            <person name="Goodstein D."/>
            <person name="Hadi M.Z."/>
            <person name="Hellsten U."/>
            <person name="Hildebrand M."/>
            <person name="Jenkins B.D."/>
            <person name="Jurka J."/>
            <person name="Kapitonov V.V."/>
            <person name="Kroger N."/>
            <person name="Lau W.W."/>
            <person name="Lane T.W."/>
            <person name="Larimer F.W."/>
            <person name="Lippmeier J.C."/>
            <person name="Lucas S."/>
            <person name="Medina M."/>
            <person name="Montsant A."/>
            <person name="Obornik M."/>
            <person name="Parker M.S."/>
            <person name="Palenik B."/>
            <person name="Pazour G.J."/>
            <person name="Richardson P.M."/>
            <person name="Rynearson T.A."/>
            <person name="Saito M.A."/>
            <person name="Schwartz D.C."/>
            <person name="Thamatrakoln K."/>
            <person name="Valentin K."/>
            <person name="Vardi A."/>
            <person name="Wilkerson F.P."/>
            <person name="Rokhsar D.S."/>
        </authorList>
    </citation>
    <scope>NUCLEOTIDE SEQUENCE [LARGE SCALE GENOMIC DNA]</scope>
    <source>
        <strain evidence="3 4">CCMP1335</strain>
    </source>
</reference>
<evidence type="ECO:0008006" key="5">
    <source>
        <dbReference type="Google" id="ProtNLM"/>
    </source>
</evidence>
<feature type="chain" id="PRO_5002866376" description="EF-hand domain-containing protein" evidence="2">
    <location>
        <begin position="22"/>
        <end position="264"/>
    </location>
</feature>
<dbReference type="InParanoid" id="B8C930"/>
<dbReference type="AlphaFoldDB" id="B8C930"/>
<dbReference type="HOGENOM" id="CLU_1055515_0_0_1"/>
<keyword evidence="4" id="KW-1185">Reference proteome</keyword>
<reference evidence="3 4" key="2">
    <citation type="journal article" date="2008" name="Nature">
        <title>The Phaeodactylum genome reveals the evolutionary history of diatom genomes.</title>
        <authorList>
            <person name="Bowler C."/>
            <person name="Allen A.E."/>
            <person name="Badger J.H."/>
            <person name="Grimwood J."/>
            <person name="Jabbari K."/>
            <person name="Kuo A."/>
            <person name="Maheswari U."/>
            <person name="Martens C."/>
            <person name="Maumus F."/>
            <person name="Otillar R.P."/>
            <person name="Rayko E."/>
            <person name="Salamov A."/>
            <person name="Vandepoele K."/>
            <person name="Beszteri B."/>
            <person name="Gruber A."/>
            <person name="Heijde M."/>
            <person name="Katinka M."/>
            <person name="Mock T."/>
            <person name="Valentin K."/>
            <person name="Verret F."/>
            <person name="Berges J.A."/>
            <person name="Brownlee C."/>
            <person name="Cadoret J.P."/>
            <person name="Chiovitti A."/>
            <person name="Choi C.J."/>
            <person name="Coesel S."/>
            <person name="De Martino A."/>
            <person name="Detter J.C."/>
            <person name="Durkin C."/>
            <person name="Falciatore A."/>
            <person name="Fournet J."/>
            <person name="Haruta M."/>
            <person name="Huysman M.J."/>
            <person name="Jenkins B.D."/>
            <person name="Jiroutova K."/>
            <person name="Jorgensen R.E."/>
            <person name="Joubert Y."/>
            <person name="Kaplan A."/>
            <person name="Kroger N."/>
            <person name="Kroth P.G."/>
            <person name="La Roche J."/>
            <person name="Lindquist E."/>
            <person name="Lommer M."/>
            <person name="Martin-Jezequel V."/>
            <person name="Lopez P.J."/>
            <person name="Lucas S."/>
            <person name="Mangogna M."/>
            <person name="McGinnis K."/>
            <person name="Medlin L.K."/>
            <person name="Montsant A."/>
            <person name="Oudot-Le Secq M.P."/>
            <person name="Napoli C."/>
            <person name="Obornik M."/>
            <person name="Parker M.S."/>
            <person name="Petit J.L."/>
            <person name="Porcel B.M."/>
            <person name="Poulsen N."/>
            <person name="Robison M."/>
            <person name="Rychlewski L."/>
            <person name="Rynearson T.A."/>
            <person name="Schmutz J."/>
            <person name="Shapiro H."/>
            <person name="Siaut M."/>
            <person name="Stanley M."/>
            <person name="Sussman M.R."/>
            <person name="Taylor A.R."/>
            <person name="Vardi A."/>
            <person name="von Dassow P."/>
            <person name="Vyverman W."/>
            <person name="Willis A."/>
            <person name="Wyrwicz L.S."/>
            <person name="Rokhsar D.S."/>
            <person name="Weissenbach J."/>
            <person name="Armbrust E.V."/>
            <person name="Green B.R."/>
            <person name="Van de Peer Y."/>
            <person name="Grigoriev I.V."/>
        </authorList>
    </citation>
    <scope>NUCLEOTIDE SEQUENCE [LARGE SCALE GENOMIC DNA]</scope>
    <source>
        <strain evidence="3 4">CCMP1335</strain>
    </source>
</reference>
<organism evidence="3 4">
    <name type="scientific">Thalassiosira pseudonana</name>
    <name type="common">Marine diatom</name>
    <name type="synonym">Cyclotella nana</name>
    <dbReference type="NCBI Taxonomy" id="35128"/>
    <lineage>
        <taxon>Eukaryota</taxon>
        <taxon>Sar</taxon>
        <taxon>Stramenopiles</taxon>
        <taxon>Ochrophyta</taxon>
        <taxon>Bacillariophyta</taxon>
        <taxon>Coscinodiscophyceae</taxon>
        <taxon>Thalassiosirophycidae</taxon>
        <taxon>Thalassiosirales</taxon>
        <taxon>Thalassiosiraceae</taxon>
        <taxon>Thalassiosira</taxon>
    </lineage>
</organism>
<feature type="signal peptide" evidence="2">
    <location>
        <begin position="1"/>
        <end position="21"/>
    </location>
</feature>